<reference evidence="2 3" key="1">
    <citation type="submission" date="2020-04" db="EMBL/GenBank/DDBJ databases">
        <title>Genome sequencing of novel species.</title>
        <authorList>
            <person name="Heo J."/>
            <person name="Kim S.-J."/>
            <person name="Kim J.-S."/>
            <person name="Hong S.-B."/>
            <person name="Kwon S.-W."/>
        </authorList>
    </citation>
    <scope>NUCLEOTIDE SEQUENCE [LARGE SCALE GENOMIC DNA]</scope>
    <source>
        <strain evidence="2 3">F39-2</strain>
    </source>
</reference>
<organism evidence="2 3">
    <name type="scientific">Mucilaginibacter robiniae</name>
    <dbReference type="NCBI Taxonomy" id="2728022"/>
    <lineage>
        <taxon>Bacteria</taxon>
        <taxon>Pseudomonadati</taxon>
        <taxon>Bacteroidota</taxon>
        <taxon>Sphingobacteriia</taxon>
        <taxon>Sphingobacteriales</taxon>
        <taxon>Sphingobacteriaceae</taxon>
        <taxon>Mucilaginibacter</taxon>
    </lineage>
</organism>
<dbReference type="Proteomes" id="UP000503278">
    <property type="component" value="Chromosome"/>
</dbReference>
<evidence type="ECO:0000313" key="3">
    <source>
        <dbReference type="Proteomes" id="UP000503278"/>
    </source>
</evidence>
<sequence>MRNFRILLFQFYKPLFFWNLLFSVAGIADLWINGFGQLVGSFIVKFVGYAASVGFQYYFSPQVYYYYHNAGYRLKNLYAGAFALDFFMYLLYVFLFYIISFIGC</sequence>
<feature type="transmembrane region" description="Helical" evidence="1">
    <location>
        <begin position="12"/>
        <end position="32"/>
    </location>
</feature>
<keyword evidence="1" id="KW-1133">Transmembrane helix</keyword>
<keyword evidence="1" id="KW-0812">Transmembrane</keyword>
<evidence type="ECO:0000313" key="2">
    <source>
        <dbReference type="EMBL" id="QJD97644.1"/>
    </source>
</evidence>
<dbReference type="EMBL" id="CP051682">
    <property type="protein sequence ID" value="QJD97644.1"/>
    <property type="molecule type" value="Genomic_DNA"/>
</dbReference>
<dbReference type="AlphaFoldDB" id="A0A7L5E772"/>
<proteinExistence type="predicted"/>
<dbReference type="KEGG" id="mrob:HH214_18050"/>
<protein>
    <submittedName>
        <fullName evidence="2">Uncharacterized protein</fullName>
    </submittedName>
</protein>
<gene>
    <name evidence="2" type="ORF">HH214_18050</name>
</gene>
<keyword evidence="1" id="KW-0472">Membrane</keyword>
<accession>A0A7L5E772</accession>
<dbReference type="RefSeq" id="WP_169610005.1">
    <property type="nucleotide sequence ID" value="NZ_CP051682.1"/>
</dbReference>
<feature type="transmembrane region" description="Helical" evidence="1">
    <location>
        <begin position="80"/>
        <end position="102"/>
    </location>
</feature>
<name>A0A7L5E772_9SPHI</name>
<feature type="transmembrane region" description="Helical" evidence="1">
    <location>
        <begin position="38"/>
        <end position="59"/>
    </location>
</feature>
<evidence type="ECO:0000256" key="1">
    <source>
        <dbReference type="SAM" id="Phobius"/>
    </source>
</evidence>
<keyword evidence="3" id="KW-1185">Reference proteome</keyword>